<feature type="compositionally biased region" description="Polar residues" evidence="1">
    <location>
        <begin position="30"/>
        <end position="43"/>
    </location>
</feature>
<feature type="region of interest" description="Disordered" evidence="1">
    <location>
        <begin position="26"/>
        <end position="111"/>
    </location>
</feature>
<name>A0A7W6GER5_9HYPH</name>
<evidence type="ECO:0000313" key="4">
    <source>
        <dbReference type="Proteomes" id="UP000528964"/>
    </source>
</evidence>
<keyword evidence="2" id="KW-0732">Signal</keyword>
<gene>
    <name evidence="3" type="ORF">GGR24_001133</name>
</gene>
<evidence type="ECO:0008006" key="5">
    <source>
        <dbReference type="Google" id="ProtNLM"/>
    </source>
</evidence>
<keyword evidence="4" id="KW-1185">Reference proteome</keyword>
<feature type="chain" id="PRO_5031273673" description="Proteophosphoglycan ppg4" evidence="2">
    <location>
        <begin position="27"/>
        <end position="111"/>
    </location>
</feature>
<evidence type="ECO:0000256" key="2">
    <source>
        <dbReference type="SAM" id="SignalP"/>
    </source>
</evidence>
<evidence type="ECO:0000313" key="3">
    <source>
        <dbReference type="EMBL" id="MBB3972500.1"/>
    </source>
</evidence>
<dbReference type="Proteomes" id="UP000528964">
    <property type="component" value="Unassembled WGS sequence"/>
</dbReference>
<feature type="compositionally biased region" description="Low complexity" evidence="1">
    <location>
        <begin position="86"/>
        <end position="101"/>
    </location>
</feature>
<dbReference type="AlphaFoldDB" id="A0A7W6GER5"/>
<feature type="signal peptide" evidence="2">
    <location>
        <begin position="1"/>
        <end position="26"/>
    </location>
</feature>
<protein>
    <recommendedName>
        <fullName evidence="5">Proteophosphoglycan ppg4</fullName>
    </recommendedName>
</protein>
<comment type="caution">
    <text evidence="3">The sequence shown here is derived from an EMBL/GenBank/DDBJ whole genome shotgun (WGS) entry which is preliminary data.</text>
</comment>
<evidence type="ECO:0000256" key="1">
    <source>
        <dbReference type="SAM" id="MobiDB-lite"/>
    </source>
</evidence>
<feature type="compositionally biased region" description="Polar residues" evidence="1">
    <location>
        <begin position="61"/>
        <end position="75"/>
    </location>
</feature>
<organism evidence="3 4">
    <name type="scientific">Hansschlegelia beijingensis</name>
    <dbReference type="NCBI Taxonomy" id="1133344"/>
    <lineage>
        <taxon>Bacteria</taxon>
        <taxon>Pseudomonadati</taxon>
        <taxon>Pseudomonadota</taxon>
        <taxon>Alphaproteobacteria</taxon>
        <taxon>Hyphomicrobiales</taxon>
        <taxon>Methylopilaceae</taxon>
        <taxon>Hansschlegelia</taxon>
    </lineage>
</organism>
<reference evidence="3 4" key="1">
    <citation type="submission" date="2020-08" db="EMBL/GenBank/DDBJ databases">
        <title>Genomic Encyclopedia of Type Strains, Phase IV (KMG-IV): sequencing the most valuable type-strain genomes for metagenomic binning, comparative biology and taxonomic classification.</title>
        <authorList>
            <person name="Goeker M."/>
        </authorList>
    </citation>
    <scope>NUCLEOTIDE SEQUENCE [LARGE SCALE GENOMIC DNA]</scope>
    <source>
        <strain evidence="3 4">DSM 25481</strain>
    </source>
</reference>
<dbReference type="RefSeq" id="WP_183394289.1">
    <property type="nucleotide sequence ID" value="NZ_JACIDR010000001.1"/>
</dbReference>
<proteinExistence type="predicted"/>
<accession>A0A7W6GER5</accession>
<dbReference type="EMBL" id="JACIDR010000001">
    <property type="protein sequence ID" value="MBB3972500.1"/>
    <property type="molecule type" value="Genomic_DNA"/>
</dbReference>
<sequence length="111" mass="10850">MLKMMKAVTSVAFAAGLAATPLAAVAQEQPARSTGNTDNAQDQRTNEQVRRTPSMGGGASQEPTGPSGTSMNSNDAGGGVHPVPQAPAGAGSAATSGSSGSKPVPGTDTRN</sequence>